<dbReference type="PANTHER" id="PTHR43133">
    <property type="entry name" value="RNA POLYMERASE ECF-TYPE SIGMA FACTO"/>
    <property type="match status" value="1"/>
</dbReference>
<dbReference type="GO" id="GO:0006352">
    <property type="term" value="P:DNA-templated transcription initiation"/>
    <property type="evidence" value="ECO:0007669"/>
    <property type="project" value="InterPro"/>
</dbReference>
<protein>
    <submittedName>
        <fullName evidence="7">ECF RNA polymerase sigma factor SigW</fullName>
    </submittedName>
</protein>
<dbReference type="SUPFAM" id="SSF88946">
    <property type="entry name" value="Sigma2 domain of RNA polymerase sigma factors"/>
    <property type="match status" value="1"/>
</dbReference>
<accession>A0A1S7DQ86</accession>
<comment type="similarity">
    <text evidence="1">Belongs to the sigma-70 factor family. ECF subfamily.</text>
</comment>
<evidence type="ECO:0000256" key="1">
    <source>
        <dbReference type="ARBA" id="ARBA00010641"/>
    </source>
</evidence>
<dbReference type="InterPro" id="IPR007627">
    <property type="entry name" value="RNA_pol_sigma70_r2"/>
</dbReference>
<dbReference type="InterPro" id="IPR036388">
    <property type="entry name" value="WH-like_DNA-bd_sf"/>
</dbReference>
<dbReference type="InterPro" id="IPR039425">
    <property type="entry name" value="RNA_pol_sigma-70-like"/>
</dbReference>
<evidence type="ECO:0000313" key="8">
    <source>
        <dbReference type="Proteomes" id="UP000189883"/>
    </source>
</evidence>
<evidence type="ECO:0000259" key="5">
    <source>
        <dbReference type="Pfam" id="PF04542"/>
    </source>
</evidence>
<evidence type="ECO:0000256" key="3">
    <source>
        <dbReference type="ARBA" id="ARBA00023082"/>
    </source>
</evidence>
<dbReference type="InterPro" id="IPR014284">
    <property type="entry name" value="RNA_pol_sigma-70_dom"/>
</dbReference>
<name>A0A1S7DQ86_RIEAN</name>
<dbReference type="PANTHER" id="PTHR43133:SF51">
    <property type="entry name" value="RNA POLYMERASE SIGMA FACTOR"/>
    <property type="match status" value="1"/>
</dbReference>
<dbReference type="GO" id="GO:0003677">
    <property type="term" value="F:DNA binding"/>
    <property type="evidence" value="ECO:0007669"/>
    <property type="project" value="InterPro"/>
</dbReference>
<reference evidence="7 8" key="1">
    <citation type="submission" date="2015-06" db="EMBL/GenBank/DDBJ databases">
        <title>R. anatipestifer strain HXb2 is the most virulent strain so far, and the genome sequence would help us uncover the pathogenesis.</title>
        <authorList>
            <person name="Hu Q."/>
            <person name="Qi J."/>
            <person name="Bo H."/>
            <person name="Liu G."/>
            <person name="Tao M."/>
            <person name="Ding Y."/>
            <person name="Xue Y."/>
        </authorList>
    </citation>
    <scope>NUCLEOTIDE SEQUENCE [LARGE SCALE GENOMIC DNA]</scope>
    <source>
        <strain evidence="7 8">HXb2</strain>
    </source>
</reference>
<keyword evidence="3" id="KW-0731">Sigma factor</keyword>
<keyword evidence="2" id="KW-0805">Transcription regulation</keyword>
<evidence type="ECO:0000256" key="4">
    <source>
        <dbReference type="ARBA" id="ARBA00023163"/>
    </source>
</evidence>
<dbReference type="Pfam" id="PF08281">
    <property type="entry name" value="Sigma70_r4_2"/>
    <property type="match status" value="1"/>
</dbReference>
<gene>
    <name evidence="7" type="primary">sigW</name>
    <name evidence="7" type="ORF">AB406_0318</name>
</gene>
<organism evidence="7 8">
    <name type="scientific">Riemerella anatipestifer</name>
    <name type="common">Moraxella anatipestifer</name>
    <dbReference type="NCBI Taxonomy" id="34085"/>
    <lineage>
        <taxon>Bacteria</taxon>
        <taxon>Pseudomonadati</taxon>
        <taxon>Bacteroidota</taxon>
        <taxon>Flavobacteriia</taxon>
        <taxon>Flavobacteriales</taxon>
        <taxon>Weeksellaceae</taxon>
        <taxon>Riemerella</taxon>
    </lineage>
</organism>
<dbReference type="Pfam" id="PF04542">
    <property type="entry name" value="Sigma70_r2"/>
    <property type="match status" value="1"/>
</dbReference>
<dbReference type="InterPro" id="IPR013249">
    <property type="entry name" value="RNA_pol_sigma70_r4_t2"/>
</dbReference>
<dbReference type="InterPro" id="IPR013324">
    <property type="entry name" value="RNA_pol_sigma_r3/r4-like"/>
</dbReference>
<proteinExistence type="inferred from homology"/>
<dbReference type="GO" id="GO:0016987">
    <property type="term" value="F:sigma factor activity"/>
    <property type="evidence" value="ECO:0007669"/>
    <property type="project" value="UniProtKB-KW"/>
</dbReference>
<dbReference type="NCBIfam" id="TIGR02937">
    <property type="entry name" value="sigma70-ECF"/>
    <property type="match status" value="1"/>
</dbReference>
<dbReference type="EMBL" id="CP011859">
    <property type="protein sequence ID" value="AQY21278.1"/>
    <property type="molecule type" value="Genomic_DNA"/>
</dbReference>
<dbReference type="SUPFAM" id="SSF88659">
    <property type="entry name" value="Sigma3 and sigma4 domains of RNA polymerase sigma factors"/>
    <property type="match status" value="1"/>
</dbReference>
<keyword evidence="4" id="KW-0804">Transcription</keyword>
<dbReference type="Proteomes" id="UP000189883">
    <property type="component" value="Chromosome"/>
</dbReference>
<dbReference type="CDD" id="cd06171">
    <property type="entry name" value="Sigma70_r4"/>
    <property type="match status" value="1"/>
</dbReference>
<dbReference type="InterPro" id="IPR013325">
    <property type="entry name" value="RNA_pol_sigma_r2"/>
</dbReference>
<sequence>MAICSLYLYDIFSTVEEEALLVLIEKAKNKDQKSQTRLINKFWVNVFSFVMKKVKNETEADEITVNVFSKVLSKIELYDPNFQFKTWVLTIAQNTIIDYWRKKSRDSETPIEYMEEFRNTLAKSPEELMISEEEDKEIVKAIETLEANYQEIINLRFFEEKSIKEISDILNISVSNAKVRIMRAKKVLKELLKNNINGK</sequence>
<feature type="domain" description="RNA polymerase sigma factor 70 region 4 type 2" evidence="6">
    <location>
        <begin position="137"/>
        <end position="186"/>
    </location>
</feature>
<feature type="domain" description="RNA polymerase sigma-70 region 2" evidence="5">
    <location>
        <begin position="46"/>
        <end position="105"/>
    </location>
</feature>
<dbReference type="AlphaFoldDB" id="A0A1S7DQ86"/>
<dbReference type="Gene3D" id="1.10.10.10">
    <property type="entry name" value="Winged helix-like DNA-binding domain superfamily/Winged helix DNA-binding domain"/>
    <property type="match status" value="1"/>
</dbReference>
<evidence type="ECO:0000256" key="2">
    <source>
        <dbReference type="ARBA" id="ARBA00023015"/>
    </source>
</evidence>
<dbReference type="Gene3D" id="1.10.1740.10">
    <property type="match status" value="1"/>
</dbReference>
<evidence type="ECO:0000259" key="6">
    <source>
        <dbReference type="Pfam" id="PF08281"/>
    </source>
</evidence>
<evidence type="ECO:0000313" key="7">
    <source>
        <dbReference type="EMBL" id="AQY21278.1"/>
    </source>
</evidence>